<evidence type="ECO:0000259" key="2">
    <source>
        <dbReference type="Pfam" id="PF00561"/>
    </source>
</evidence>
<evidence type="ECO:0000313" key="4">
    <source>
        <dbReference type="Proteomes" id="UP000248918"/>
    </source>
</evidence>
<feature type="domain" description="AB hydrolase-1" evidence="2">
    <location>
        <begin position="30"/>
        <end position="303"/>
    </location>
</feature>
<accession>A0A329BFY0</accession>
<dbReference type="InterPro" id="IPR029058">
    <property type="entry name" value="AB_hydrolase_fold"/>
</dbReference>
<dbReference type="InterPro" id="IPR000073">
    <property type="entry name" value="AB_hydrolase_1"/>
</dbReference>
<evidence type="ECO:0000313" key="3">
    <source>
        <dbReference type="EMBL" id="RAS20757.1"/>
    </source>
</evidence>
<reference evidence="3 4" key="1">
    <citation type="submission" date="2018-06" db="EMBL/GenBank/DDBJ databases">
        <title>Genomic Encyclopedia of Type Strains, Phase III (KMG-III): the genomes of soil and plant-associated and newly described type strains.</title>
        <authorList>
            <person name="Whitman W."/>
        </authorList>
    </citation>
    <scope>NUCLEOTIDE SEQUENCE [LARGE SCALE GENOMIC DNA]</scope>
    <source>
        <strain evidence="3 4">LMG 23644</strain>
    </source>
</reference>
<dbReference type="EMBL" id="QLTK01000034">
    <property type="protein sequence ID" value="RAS20757.1"/>
    <property type="molecule type" value="Genomic_DNA"/>
</dbReference>
<proteinExistence type="predicted"/>
<dbReference type="PRINTS" id="PR00412">
    <property type="entry name" value="EPOXHYDRLASE"/>
</dbReference>
<dbReference type="PRINTS" id="PR00111">
    <property type="entry name" value="ABHYDROLASE"/>
</dbReference>
<dbReference type="AlphaFoldDB" id="A0A329BFY0"/>
<dbReference type="OrthoDB" id="2987348at2"/>
<dbReference type="Proteomes" id="UP000248918">
    <property type="component" value="Unassembled WGS sequence"/>
</dbReference>
<evidence type="ECO:0000256" key="1">
    <source>
        <dbReference type="ARBA" id="ARBA00022801"/>
    </source>
</evidence>
<gene>
    <name evidence="3" type="ORF">BX591_13467</name>
</gene>
<dbReference type="Gene3D" id="3.40.50.1820">
    <property type="entry name" value="alpha/beta hydrolase"/>
    <property type="match status" value="1"/>
</dbReference>
<dbReference type="InterPro" id="IPR000639">
    <property type="entry name" value="Epox_hydrolase-like"/>
</dbReference>
<sequence>MSASNNHGIKQYDIETNGITLHVTEQGEGPAVLFCHGFPDTAYTWRAQMKNMAKAGYRAIAPDMRGYGRSSAPADANLYTPLHTTGDLIGLLDALAIPRAILVGHDWGATHAWNAALMRPDRFAAVFCLSVPFVPRGDVSVFDRMRKAGHQDKFYMFEQIRADADEVWADAAVTIPGILYWASGTAPTGQQWSPMDPARSLYRAAPVALPAWASPDYVTHNIAEFQRTGFHGGLNYYRAAEPYFVLSAPWKGAKVVQPSFFIWGKADGLRELYPLNLNDLRAGLPGLAGGIELDNVGHWVQHEAADEVSDQLLKFVRTVDLT</sequence>
<name>A0A329BFY0_9BURK</name>
<comment type="caution">
    <text evidence="3">The sequence shown here is derived from an EMBL/GenBank/DDBJ whole genome shotgun (WGS) entry which is preliminary data.</text>
</comment>
<dbReference type="PANTHER" id="PTHR43329">
    <property type="entry name" value="EPOXIDE HYDROLASE"/>
    <property type="match status" value="1"/>
</dbReference>
<dbReference type="SUPFAM" id="SSF53474">
    <property type="entry name" value="alpha/beta-Hydrolases"/>
    <property type="match status" value="1"/>
</dbReference>
<dbReference type="RefSeq" id="WP_111935182.1">
    <property type="nucleotide sequence ID" value="NZ_CADFFP010000011.1"/>
</dbReference>
<protein>
    <submittedName>
        <fullName evidence="3">Pimeloyl-ACP methyl ester carboxylesterase</fullName>
    </submittedName>
</protein>
<keyword evidence="1" id="KW-0378">Hydrolase</keyword>
<dbReference type="GO" id="GO:0016787">
    <property type="term" value="F:hydrolase activity"/>
    <property type="evidence" value="ECO:0007669"/>
    <property type="project" value="UniProtKB-KW"/>
</dbReference>
<dbReference type="Pfam" id="PF00561">
    <property type="entry name" value="Abhydrolase_1"/>
    <property type="match status" value="1"/>
</dbReference>
<organism evidence="3 4">
    <name type="scientific">Paraburkholderia bryophila</name>
    <dbReference type="NCBI Taxonomy" id="420952"/>
    <lineage>
        <taxon>Bacteria</taxon>
        <taxon>Pseudomonadati</taxon>
        <taxon>Pseudomonadota</taxon>
        <taxon>Betaproteobacteria</taxon>
        <taxon>Burkholderiales</taxon>
        <taxon>Burkholderiaceae</taxon>
        <taxon>Paraburkholderia</taxon>
    </lineage>
</organism>